<sequence>MRSASFIASRFVQKYVFVAVVLSFHVIEYVALVKIPVVTPSFYNIPALTKFGCVETDIFILRVLAATNT</sequence>
<proteinExistence type="predicted"/>
<keyword evidence="1" id="KW-0812">Transmembrane</keyword>
<keyword evidence="1" id="KW-0472">Membrane</keyword>
<feature type="transmembrane region" description="Helical" evidence="1">
    <location>
        <begin position="12"/>
        <end position="32"/>
    </location>
</feature>
<keyword evidence="1" id="KW-1133">Transmembrane helix</keyword>
<protein>
    <submittedName>
        <fullName evidence="2">Putative secreted protein</fullName>
    </submittedName>
</protein>
<reference evidence="2" key="1">
    <citation type="journal article" date="2018" name="PLoS Negl. Trop. Dis.">
        <title>Sialome diversity of ticks revealed by RNAseq of single tick salivary glands.</title>
        <authorList>
            <person name="Perner J."/>
            <person name="Kropackova S."/>
            <person name="Kopacek P."/>
            <person name="Ribeiro J.M."/>
        </authorList>
    </citation>
    <scope>NUCLEOTIDE SEQUENCE</scope>
    <source>
        <strain evidence="2">Siblings of single egg batch collected in Ceske Budejovice</strain>
        <tissue evidence="2">Salivary glands</tissue>
    </source>
</reference>
<evidence type="ECO:0000313" key="2">
    <source>
        <dbReference type="EMBL" id="JAR95401.1"/>
    </source>
</evidence>
<evidence type="ECO:0000256" key="1">
    <source>
        <dbReference type="SAM" id="Phobius"/>
    </source>
</evidence>
<dbReference type="AlphaFoldDB" id="A0A147BXA3"/>
<dbReference type="EMBL" id="GEGO01000003">
    <property type="protein sequence ID" value="JAR95401.1"/>
    <property type="molecule type" value="Transcribed_RNA"/>
</dbReference>
<name>A0A147BXA3_IXORI</name>
<organism evidence="2">
    <name type="scientific">Ixodes ricinus</name>
    <name type="common">Common tick</name>
    <name type="synonym">Acarus ricinus</name>
    <dbReference type="NCBI Taxonomy" id="34613"/>
    <lineage>
        <taxon>Eukaryota</taxon>
        <taxon>Metazoa</taxon>
        <taxon>Ecdysozoa</taxon>
        <taxon>Arthropoda</taxon>
        <taxon>Chelicerata</taxon>
        <taxon>Arachnida</taxon>
        <taxon>Acari</taxon>
        <taxon>Parasitiformes</taxon>
        <taxon>Ixodida</taxon>
        <taxon>Ixodoidea</taxon>
        <taxon>Ixodidae</taxon>
        <taxon>Ixodinae</taxon>
        <taxon>Ixodes</taxon>
    </lineage>
</organism>
<accession>A0A147BXA3</accession>